<feature type="transmembrane region" description="Helical" evidence="6">
    <location>
        <begin position="34"/>
        <end position="54"/>
    </location>
</feature>
<feature type="transmembrane region" description="Helical" evidence="6">
    <location>
        <begin position="417"/>
        <end position="436"/>
    </location>
</feature>
<dbReference type="CDD" id="cd07731">
    <property type="entry name" value="ComA-like_MBL-fold"/>
    <property type="match status" value="1"/>
</dbReference>
<dbReference type="InterPro" id="IPR052159">
    <property type="entry name" value="Competence_DNA_uptake"/>
</dbReference>
<keyword evidence="2" id="KW-1003">Cell membrane</keyword>
<evidence type="ECO:0000256" key="3">
    <source>
        <dbReference type="ARBA" id="ARBA00022692"/>
    </source>
</evidence>
<dbReference type="InterPro" id="IPR036866">
    <property type="entry name" value="RibonucZ/Hydroxyglut_hydro"/>
</dbReference>
<keyword evidence="9" id="KW-1185">Reference proteome</keyword>
<evidence type="ECO:0000256" key="2">
    <source>
        <dbReference type="ARBA" id="ARBA00022475"/>
    </source>
</evidence>
<accession>A0A917FS33</accession>
<evidence type="ECO:0000256" key="5">
    <source>
        <dbReference type="ARBA" id="ARBA00023136"/>
    </source>
</evidence>
<feature type="transmembrane region" description="Helical" evidence="6">
    <location>
        <begin position="327"/>
        <end position="344"/>
    </location>
</feature>
<dbReference type="Gene3D" id="3.60.15.10">
    <property type="entry name" value="Ribonuclease Z/Hydroxyacylglutathione hydrolase-like"/>
    <property type="match status" value="1"/>
</dbReference>
<dbReference type="Proteomes" id="UP000632858">
    <property type="component" value="Unassembled WGS sequence"/>
</dbReference>
<dbReference type="InterPro" id="IPR004477">
    <property type="entry name" value="ComEC_N"/>
</dbReference>
<feature type="transmembrane region" description="Helical" evidence="6">
    <location>
        <begin position="262"/>
        <end position="283"/>
    </location>
</feature>
<dbReference type="Pfam" id="PF13567">
    <property type="entry name" value="DUF4131"/>
    <property type="match status" value="1"/>
</dbReference>
<dbReference type="PANTHER" id="PTHR30619">
    <property type="entry name" value="DNA INTERNALIZATION/COMPETENCE PROTEIN COMEC/REC2"/>
    <property type="match status" value="1"/>
</dbReference>
<sequence>MFAFAAGVALLQLLPVLPDIPFGIFLLPALAGLLLLPRLAVPAALVCGLAFAGLSAQDALSRRLPLEASGERGQALVRIVDLPRQAEDGWQFEAEILESADFPRLAGERVKLAWYRTPERLSAGDVWRFELLLRTPNGVRNPGGFDAEMRALQKGWAAQGYVRGQARRIGNDGGIDAVRERLSRRIASAMPGRDARFVRALALGDTRFLTEDDWDVLRRTGITHLIAISGFHVGIVALFAMYGLSGLYRLFPALGLRLPRPMASAMVAIAAAAGYATLAGFAVPTVRTALMIAVFMAHRLLHRSGTVVQAVAMSMAAILLWDPFALLASGFWLSFTGVLALVAFMPRAESGLLGPFLWAQWICTLVLLPLTLAFFGQTSLVSPAVNLLAIPLISLAIVPLALIGCVFAFLPTLAAVFWGLSAWLMALFWQGLLWLQQWPGAAVFLPEGGLVAVLAAMLGAGLCLLPAGVPGRWLGLPLMLPLLWPTMPDIPHQNVRVAMIDVGQGLSVLVRTRNHALLYDTGAGREKGFNRGESTVLPALRALDVGRLDKVVISHGDNDHAGGLSAIRKGIVVRRVDASGDTASPCRAGASWQWDGVRFSYLWPGSDAVGSDNDASCVLRIEAGARTLLLTGDIGEHAEAALVARHGAGLRAELMTVPHHGSATSSTAEFLDAVRPKQALVSSGFQNRFRHPRAEVVGRYRMRGATVWNSAAEGWVELAGDSAGWQLQRREREHGRRYWSRPIPREAHDGH</sequence>
<dbReference type="SMART" id="SM00849">
    <property type="entry name" value="Lactamase_B"/>
    <property type="match status" value="1"/>
</dbReference>
<dbReference type="SUPFAM" id="SSF56281">
    <property type="entry name" value="Metallo-hydrolase/oxidoreductase"/>
    <property type="match status" value="1"/>
</dbReference>
<feature type="transmembrane region" description="Helical" evidence="6">
    <location>
        <begin position="356"/>
        <end position="376"/>
    </location>
</feature>
<feature type="transmembrane region" description="Helical" evidence="6">
    <location>
        <begin position="222"/>
        <end position="242"/>
    </location>
</feature>
<evidence type="ECO:0000256" key="1">
    <source>
        <dbReference type="ARBA" id="ARBA00004651"/>
    </source>
</evidence>
<dbReference type="PANTHER" id="PTHR30619:SF1">
    <property type="entry name" value="RECOMBINATION PROTEIN 2"/>
    <property type="match status" value="1"/>
</dbReference>
<dbReference type="NCBIfam" id="TIGR00360">
    <property type="entry name" value="ComEC_N-term"/>
    <property type="match status" value="1"/>
</dbReference>
<comment type="caution">
    <text evidence="8">The sequence shown here is derived from an EMBL/GenBank/DDBJ whole genome shotgun (WGS) entry which is preliminary data.</text>
</comment>
<evidence type="ECO:0000256" key="4">
    <source>
        <dbReference type="ARBA" id="ARBA00022989"/>
    </source>
</evidence>
<dbReference type="InterPro" id="IPR035681">
    <property type="entry name" value="ComA-like_MBL"/>
</dbReference>
<keyword evidence="3 6" id="KW-0812">Transmembrane</keyword>
<organism evidence="8 9">
    <name type="scientific">Arenimonas maotaiensis</name>
    <dbReference type="NCBI Taxonomy" id="1446479"/>
    <lineage>
        <taxon>Bacteria</taxon>
        <taxon>Pseudomonadati</taxon>
        <taxon>Pseudomonadota</taxon>
        <taxon>Gammaproteobacteria</taxon>
        <taxon>Lysobacterales</taxon>
        <taxon>Lysobacteraceae</taxon>
        <taxon>Arenimonas</taxon>
    </lineage>
</organism>
<protein>
    <submittedName>
        <fullName evidence="8">DNA internalization-related competence protein ComEC/Rec2</fullName>
    </submittedName>
</protein>
<reference evidence="8" key="2">
    <citation type="submission" date="2020-09" db="EMBL/GenBank/DDBJ databases">
        <authorList>
            <person name="Sun Q."/>
            <person name="Zhou Y."/>
        </authorList>
    </citation>
    <scope>NUCLEOTIDE SEQUENCE</scope>
    <source>
        <strain evidence="8">CGMCC 1.12726</strain>
    </source>
</reference>
<dbReference type="NCBIfam" id="TIGR00361">
    <property type="entry name" value="ComEC_Rec2"/>
    <property type="match status" value="1"/>
</dbReference>
<dbReference type="AlphaFoldDB" id="A0A917FS33"/>
<gene>
    <name evidence="8" type="primary">comA</name>
    <name evidence="8" type="ORF">GCM10010960_19000</name>
</gene>
<dbReference type="GO" id="GO:0005886">
    <property type="term" value="C:plasma membrane"/>
    <property type="evidence" value="ECO:0007669"/>
    <property type="project" value="UniProtKB-SubCell"/>
</dbReference>
<keyword evidence="4 6" id="KW-1133">Transmembrane helix</keyword>
<feature type="domain" description="Metallo-beta-lactamase" evidence="7">
    <location>
        <begin position="504"/>
        <end position="685"/>
    </location>
</feature>
<feature type="transmembrane region" description="Helical" evidence="6">
    <location>
        <begin position="448"/>
        <end position="469"/>
    </location>
</feature>
<dbReference type="Pfam" id="PF03772">
    <property type="entry name" value="Competence"/>
    <property type="match status" value="1"/>
</dbReference>
<dbReference type="Pfam" id="PF00753">
    <property type="entry name" value="Lactamase_B"/>
    <property type="match status" value="1"/>
</dbReference>
<dbReference type="GO" id="GO:0030420">
    <property type="term" value="P:establishment of competence for transformation"/>
    <property type="evidence" value="ECO:0007669"/>
    <property type="project" value="InterPro"/>
</dbReference>
<evidence type="ECO:0000313" key="8">
    <source>
        <dbReference type="EMBL" id="GGF97486.1"/>
    </source>
</evidence>
<name>A0A917FS33_9GAMM</name>
<evidence type="ECO:0000256" key="6">
    <source>
        <dbReference type="SAM" id="Phobius"/>
    </source>
</evidence>
<feature type="transmembrane region" description="Helical" evidence="6">
    <location>
        <begin position="388"/>
        <end position="410"/>
    </location>
</feature>
<evidence type="ECO:0000313" key="9">
    <source>
        <dbReference type="Proteomes" id="UP000632858"/>
    </source>
</evidence>
<dbReference type="InterPro" id="IPR004797">
    <property type="entry name" value="Competence_ComEC/Rec2"/>
</dbReference>
<dbReference type="EMBL" id="BMFO01000004">
    <property type="protein sequence ID" value="GGF97486.1"/>
    <property type="molecule type" value="Genomic_DNA"/>
</dbReference>
<reference evidence="8" key="1">
    <citation type="journal article" date="2014" name="Int. J. Syst. Evol. Microbiol.">
        <title>Complete genome sequence of Corynebacterium casei LMG S-19264T (=DSM 44701T), isolated from a smear-ripened cheese.</title>
        <authorList>
            <consortium name="US DOE Joint Genome Institute (JGI-PGF)"/>
            <person name="Walter F."/>
            <person name="Albersmeier A."/>
            <person name="Kalinowski J."/>
            <person name="Ruckert C."/>
        </authorList>
    </citation>
    <scope>NUCLEOTIDE SEQUENCE</scope>
    <source>
        <strain evidence="8">CGMCC 1.12726</strain>
    </source>
</reference>
<comment type="subcellular location">
    <subcellularLocation>
        <location evidence="1">Cell membrane</location>
        <topology evidence="1">Multi-pass membrane protein</topology>
    </subcellularLocation>
</comment>
<keyword evidence="5 6" id="KW-0472">Membrane</keyword>
<dbReference type="InterPro" id="IPR001279">
    <property type="entry name" value="Metallo-B-lactamas"/>
</dbReference>
<dbReference type="InterPro" id="IPR025405">
    <property type="entry name" value="DUF4131"/>
</dbReference>
<evidence type="ECO:0000259" key="7">
    <source>
        <dbReference type="SMART" id="SM00849"/>
    </source>
</evidence>
<proteinExistence type="predicted"/>